<feature type="region of interest" description="Disordered" evidence="1">
    <location>
        <begin position="1"/>
        <end position="20"/>
    </location>
</feature>
<sequence length="268" mass="28708">MFVWSPVSAKDASRPVREAPTQEEVAALMAKFTEEPVMDKECHSAVVSVRKVVVPLSEEEQEEAINAPMDQLALLALPTVIGYEDEDSTTVSWSPIPEKGPFWVARENPNSHVKLDLLQSFADSVEEESSEEAGPAMASAVAPLASSPVLALVARAPVSDEDPFADFDDDMDLDIDLEDHFATLSLGPRSAAVSPSVSSSSSDNGSGSTPPSSEEGSRPAPSATKIPGPRHSKRRHLALQHGKGLRVSRGLSSSRAPVLRSAFSWRRV</sequence>
<organism evidence="2 3">
    <name type="scientific">Plectosphaerella cucumerina</name>
    <dbReference type="NCBI Taxonomy" id="40658"/>
    <lineage>
        <taxon>Eukaryota</taxon>
        <taxon>Fungi</taxon>
        <taxon>Dikarya</taxon>
        <taxon>Ascomycota</taxon>
        <taxon>Pezizomycotina</taxon>
        <taxon>Sordariomycetes</taxon>
        <taxon>Hypocreomycetidae</taxon>
        <taxon>Glomerellales</taxon>
        <taxon>Plectosphaerellaceae</taxon>
        <taxon>Plectosphaerella</taxon>
    </lineage>
</organism>
<comment type="caution">
    <text evidence="2">The sequence shown here is derived from an EMBL/GenBank/DDBJ whole genome shotgun (WGS) entry which is preliminary data.</text>
</comment>
<evidence type="ECO:0000256" key="1">
    <source>
        <dbReference type="SAM" id="MobiDB-lite"/>
    </source>
</evidence>
<accession>A0A8K0TT59</accession>
<evidence type="ECO:0000313" key="2">
    <source>
        <dbReference type="EMBL" id="KAH7377067.1"/>
    </source>
</evidence>
<feature type="compositionally biased region" description="Low complexity" evidence="1">
    <location>
        <begin position="190"/>
        <end position="214"/>
    </location>
</feature>
<gene>
    <name evidence="2" type="ORF">B0T11DRAFT_336111</name>
</gene>
<protein>
    <submittedName>
        <fullName evidence="2">Uncharacterized protein</fullName>
    </submittedName>
</protein>
<proteinExistence type="predicted"/>
<reference evidence="2" key="1">
    <citation type="journal article" date="2021" name="Nat. Commun.">
        <title>Genetic determinants of endophytism in the Arabidopsis root mycobiome.</title>
        <authorList>
            <person name="Mesny F."/>
            <person name="Miyauchi S."/>
            <person name="Thiergart T."/>
            <person name="Pickel B."/>
            <person name="Atanasova L."/>
            <person name="Karlsson M."/>
            <person name="Huettel B."/>
            <person name="Barry K.W."/>
            <person name="Haridas S."/>
            <person name="Chen C."/>
            <person name="Bauer D."/>
            <person name="Andreopoulos W."/>
            <person name="Pangilinan J."/>
            <person name="LaButti K."/>
            <person name="Riley R."/>
            <person name="Lipzen A."/>
            <person name="Clum A."/>
            <person name="Drula E."/>
            <person name="Henrissat B."/>
            <person name="Kohler A."/>
            <person name="Grigoriev I.V."/>
            <person name="Martin F.M."/>
            <person name="Hacquard S."/>
        </authorList>
    </citation>
    <scope>NUCLEOTIDE SEQUENCE</scope>
    <source>
        <strain evidence="2">MPI-CAGE-AT-0016</strain>
    </source>
</reference>
<name>A0A8K0TT59_9PEZI</name>
<dbReference type="Proteomes" id="UP000813385">
    <property type="component" value="Unassembled WGS sequence"/>
</dbReference>
<keyword evidence="3" id="KW-1185">Reference proteome</keyword>
<dbReference type="OrthoDB" id="10559053at2759"/>
<evidence type="ECO:0000313" key="3">
    <source>
        <dbReference type="Proteomes" id="UP000813385"/>
    </source>
</evidence>
<dbReference type="EMBL" id="JAGPXD010000001">
    <property type="protein sequence ID" value="KAH7377067.1"/>
    <property type="molecule type" value="Genomic_DNA"/>
</dbReference>
<feature type="compositionally biased region" description="Basic residues" evidence="1">
    <location>
        <begin position="228"/>
        <end position="246"/>
    </location>
</feature>
<dbReference type="AlphaFoldDB" id="A0A8K0TT59"/>
<feature type="region of interest" description="Disordered" evidence="1">
    <location>
        <begin position="188"/>
        <end position="256"/>
    </location>
</feature>